<dbReference type="OrthoDB" id="5871067at2759"/>
<keyword evidence="3" id="KW-0808">Transferase</keyword>
<keyword evidence="11" id="KW-1185">Reference proteome</keyword>
<name>E2BHZ5_HARSA</name>
<comment type="similarity">
    <text evidence="1">Belongs to the DNA polymerase type-B family.</text>
</comment>
<dbReference type="InParanoid" id="E2BHZ5"/>
<keyword evidence="5" id="KW-0235">DNA replication</keyword>
<dbReference type="PANTHER" id="PTHR33568:SF3">
    <property type="entry name" value="DNA-DIRECTED DNA POLYMERASE"/>
    <property type="match status" value="1"/>
</dbReference>
<evidence type="ECO:0000256" key="6">
    <source>
        <dbReference type="ARBA" id="ARBA00022932"/>
    </source>
</evidence>
<feature type="domain" description="DNA-directed DNA polymerase family B mitochondria/virus" evidence="9">
    <location>
        <begin position="22"/>
        <end position="207"/>
    </location>
</feature>
<dbReference type="InterPro" id="IPR043502">
    <property type="entry name" value="DNA/RNA_pol_sf"/>
</dbReference>
<feature type="non-terminal residue" evidence="10">
    <location>
        <position position="462"/>
    </location>
</feature>
<evidence type="ECO:0000313" key="11">
    <source>
        <dbReference type="Proteomes" id="UP000008237"/>
    </source>
</evidence>
<dbReference type="Proteomes" id="UP000008237">
    <property type="component" value="Unassembled WGS sequence"/>
</dbReference>
<dbReference type="GO" id="GO:0000166">
    <property type="term" value="F:nucleotide binding"/>
    <property type="evidence" value="ECO:0007669"/>
    <property type="project" value="InterPro"/>
</dbReference>
<proteinExistence type="inferred from homology"/>
<dbReference type="GO" id="GO:0006260">
    <property type="term" value="P:DNA replication"/>
    <property type="evidence" value="ECO:0007669"/>
    <property type="project" value="UniProtKB-KW"/>
</dbReference>
<evidence type="ECO:0000256" key="2">
    <source>
        <dbReference type="ARBA" id="ARBA00012417"/>
    </source>
</evidence>
<dbReference type="GO" id="GO:0042575">
    <property type="term" value="C:DNA polymerase complex"/>
    <property type="evidence" value="ECO:0007669"/>
    <property type="project" value="UniProtKB-ARBA"/>
</dbReference>
<dbReference type="SUPFAM" id="SSF53098">
    <property type="entry name" value="Ribonuclease H-like"/>
    <property type="match status" value="1"/>
</dbReference>
<dbReference type="SUPFAM" id="SSF56672">
    <property type="entry name" value="DNA/RNA polymerases"/>
    <property type="match status" value="1"/>
</dbReference>
<gene>
    <name evidence="10" type="ORF">EAI_06969</name>
</gene>
<dbReference type="Pfam" id="PF03175">
    <property type="entry name" value="DNA_pol_B_2"/>
    <property type="match status" value="1"/>
</dbReference>
<keyword evidence="7" id="KW-0238">DNA-binding</keyword>
<dbReference type="PANTHER" id="PTHR33568">
    <property type="entry name" value="DNA POLYMERASE"/>
    <property type="match status" value="1"/>
</dbReference>
<dbReference type="OMA" id="FLEWHEN"/>
<protein>
    <recommendedName>
        <fullName evidence="2">DNA-directed DNA polymerase</fullName>
        <ecNumber evidence="2">2.7.7.7</ecNumber>
    </recommendedName>
</protein>
<evidence type="ECO:0000256" key="1">
    <source>
        <dbReference type="ARBA" id="ARBA00005755"/>
    </source>
</evidence>
<dbReference type="AlphaFoldDB" id="E2BHZ5"/>
<dbReference type="Gene3D" id="3.30.420.10">
    <property type="entry name" value="Ribonuclease H-like superfamily/Ribonuclease H"/>
    <property type="match status" value="1"/>
</dbReference>
<dbReference type="STRING" id="610380.E2BHZ5"/>
<organism evidence="11">
    <name type="scientific">Harpegnathos saltator</name>
    <name type="common">Jerdon's jumping ant</name>
    <dbReference type="NCBI Taxonomy" id="610380"/>
    <lineage>
        <taxon>Eukaryota</taxon>
        <taxon>Metazoa</taxon>
        <taxon>Ecdysozoa</taxon>
        <taxon>Arthropoda</taxon>
        <taxon>Hexapoda</taxon>
        <taxon>Insecta</taxon>
        <taxon>Pterygota</taxon>
        <taxon>Neoptera</taxon>
        <taxon>Endopterygota</taxon>
        <taxon>Hymenoptera</taxon>
        <taxon>Apocrita</taxon>
        <taxon>Aculeata</taxon>
        <taxon>Formicoidea</taxon>
        <taxon>Formicidae</taxon>
        <taxon>Ponerinae</taxon>
        <taxon>Ponerini</taxon>
        <taxon>Harpegnathos</taxon>
    </lineage>
</organism>
<evidence type="ECO:0000256" key="8">
    <source>
        <dbReference type="ARBA" id="ARBA00049244"/>
    </source>
</evidence>
<evidence type="ECO:0000256" key="4">
    <source>
        <dbReference type="ARBA" id="ARBA00022695"/>
    </source>
</evidence>
<dbReference type="GO" id="GO:0003887">
    <property type="term" value="F:DNA-directed DNA polymerase activity"/>
    <property type="evidence" value="ECO:0007669"/>
    <property type="project" value="UniProtKB-KW"/>
</dbReference>
<dbReference type="InterPro" id="IPR004868">
    <property type="entry name" value="DNA-dir_DNA_pol_B_mt/vir"/>
</dbReference>
<dbReference type="GO" id="GO:0003677">
    <property type="term" value="F:DNA binding"/>
    <property type="evidence" value="ECO:0007669"/>
    <property type="project" value="UniProtKB-KW"/>
</dbReference>
<evidence type="ECO:0000256" key="3">
    <source>
        <dbReference type="ARBA" id="ARBA00022679"/>
    </source>
</evidence>
<evidence type="ECO:0000256" key="5">
    <source>
        <dbReference type="ARBA" id="ARBA00022705"/>
    </source>
</evidence>
<accession>E2BHZ5</accession>
<dbReference type="Gene3D" id="3.40.960.10">
    <property type="entry name" value="VSR Endonuclease"/>
    <property type="match status" value="1"/>
</dbReference>
<comment type="catalytic activity">
    <reaction evidence="8">
        <text>DNA(n) + a 2'-deoxyribonucleoside 5'-triphosphate = DNA(n+1) + diphosphate</text>
        <dbReference type="Rhea" id="RHEA:22508"/>
        <dbReference type="Rhea" id="RHEA-COMP:17339"/>
        <dbReference type="Rhea" id="RHEA-COMP:17340"/>
        <dbReference type="ChEBI" id="CHEBI:33019"/>
        <dbReference type="ChEBI" id="CHEBI:61560"/>
        <dbReference type="ChEBI" id="CHEBI:173112"/>
        <dbReference type="EC" id="2.7.7.7"/>
    </reaction>
</comment>
<feature type="non-terminal residue" evidence="10">
    <location>
        <position position="1"/>
    </location>
</feature>
<keyword evidence="6" id="KW-0239">DNA-directed DNA polymerase</keyword>
<evidence type="ECO:0000313" key="10">
    <source>
        <dbReference type="EMBL" id="EFN84683.1"/>
    </source>
</evidence>
<evidence type="ECO:0000259" key="9">
    <source>
        <dbReference type="Pfam" id="PF03175"/>
    </source>
</evidence>
<reference evidence="10 11" key="1">
    <citation type="journal article" date="2010" name="Science">
        <title>Genomic comparison of the ants Camponotus floridanus and Harpegnathos saltator.</title>
        <authorList>
            <person name="Bonasio R."/>
            <person name="Zhang G."/>
            <person name="Ye C."/>
            <person name="Mutti N.S."/>
            <person name="Fang X."/>
            <person name="Qin N."/>
            <person name="Donahue G."/>
            <person name="Yang P."/>
            <person name="Li Q."/>
            <person name="Li C."/>
            <person name="Zhang P."/>
            <person name="Huang Z."/>
            <person name="Berger S.L."/>
            <person name="Reinberg D."/>
            <person name="Wang J."/>
            <person name="Liebig J."/>
        </authorList>
    </citation>
    <scope>NUCLEOTIDE SEQUENCE [LARGE SCALE GENOMIC DNA]</scope>
    <source>
        <strain evidence="10 11">R22 G/1</strain>
    </source>
</reference>
<dbReference type="InterPro" id="IPR012337">
    <property type="entry name" value="RNaseH-like_sf"/>
</dbReference>
<evidence type="ECO:0000256" key="7">
    <source>
        <dbReference type="ARBA" id="ARBA00023125"/>
    </source>
</evidence>
<dbReference type="EMBL" id="GL448403">
    <property type="protein sequence ID" value="EFN84683.1"/>
    <property type="molecule type" value="Genomic_DNA"/>
</dbReference>
<keyword evidence="4" id="KW-0548">Nucleotidyltransferase</keyword>
<sequence>QDNPVKQFVDFVTKPRKSFKQIICIAHNANEFNAQFILLYLVKSGNRVEPKLILNGTKIILLTVRQTKSINSVNYMPMRLSALPKASGLKDTAGKGLFPHLFNTVENQHYIGPIPDARYYFPETMRPPECERFLEWHENMVRKNIEFDFQREIVSYCRNDVDIFRPAFLAFRKIFLDHGKVFPFEEYTTIASTCMKEFRKNFQREKEIGIVPSGWYRRVNNQSRKALKWLLCMERELGYTITYAGRPREHRIPEGLFIDGYYETTNPAQRHVLQFQGYFWHGCSACFKMNRDSPLATTVKGDTIESRYEHTRMTTSHIQKLGYIVPEKWECVFDRELQDNQPMHDFLANHSMLETEPLDPRETFFGDRTGNIVTRCDVTGTKKIRYVDVCSLYPFVLKKGSFPLSHPDMYVGEECSALIRIAPDFDFSIVERIVRCKVLAWRDLFHPVLPFRVRGKLLFALC</sequence>
<dbReference type="InterPro" id="IPR036397">
    <property type="entry name" value="RNaseH_sf"/>
</dbReference>
<dbReference type="EC" id="2.7.7.7" evidence="2"/>